<feature type="domain" description="CdaR GGDEF-like" evidence="4">
    <location>
        <begin position="144"/>
        <end position="257"/>
    </location>
</feature>
<sequence>MLTVKIADAIVEETSSRINRNVNIMDINGSIIATRDKNRIDTIHQGSLQVLKTGKPVIIHAAENEVWEGSQPGINLPIVFQEKIIGVIGITGDPQEMGDIGELVKMTTELMINQAFIASQHEWKQRMKEMITEQLLKKEPSYSDIERGLESLSFTLKPPFTCLLLVHAADTSAHQTLIQKLEGIFGADKAIVSYIRFNQIFIATTGFDSAQIKERLEVISSTLKRQDISFQIAYSMPFSSLADFYQAYTDCKLALKICPPEQEIVSFAANETESLIYHVNETIGNRFASKILQHLDDTKINTLNSLFHYNLNIQHTADALFVHRNTLIYRLNKITRETGLDPRNFKDALALQIALWIHHRTQSEQQHTAADNKK</sequence>
<keyword evidence="6" id="KW-1185">Reference proteome</keyword>
<gene>
    <name evidence="5" type="ORF">RWE15_05920</name>
</gene>
<proteinExistence type="inferred from homology"/>
<dbReference type="EMBL" id="JAWDIP010000003">
    <property type="protein sequence ID" value="MDY0394100.1"/>
    <property type="molecule type" value="Genomic_DNA"/>
</dbReference>
<comment type="similarity">
    <text evidence="1">Belongs to the CdaR family.</text>
</comment>
<dbReference type="InterPro" id="IPR051448">
    <property type="entry name" value="CdaR-like_regulators"/>
</dbReference>
<dbReference type="PANTHER" id="PTHR33744">
    <property type="entry name" value="CARBOHYDRATE DIACID REGULATOR"/>
    <property type="match status" value="1"/>
</dbReference>
<accession>A0ABU5C448</accession>
<dbReference type="PANTHER" id="PTHR33744:SF15">
    <property type="entry name" value="CARBOHYDRATE DIACID REGULATOR"/>
    <property type="match status" value="1"/>
</dbReference>
<evidence type="ECO:0000313" key="6">
    <source>
        <dbReference type="Proteomes" id="UP001281447"/>
    </source>
</evidence>
<organism evidence="5 6">
    <name type="scientific">Tigheibacillus halophilus</name>
    <dbReference type="NCBI Taxonomy" id="361280"/>
    <lineage>
        <taxon>Bacteria</taxon>
        <taxon>Bacillati</taxon>
        <taxon>Bacillota</taxon>
        <taxon>Bacilli</taxon>
        <taxon>Bacillales</taxon>
        <taxon>Bacillaceae</taxon>
        <taxon>Tigheibacillus</taxon>
    </lineage>
</organism>
<name>A0ABU5C448_9BACI</name>
<reference evidence="5 6" key="1">
    <citation type="submission" date="2023-10" db="EMBL/GenBank/DDBJ databases">
        <title>Virgibacillus halophilus 5B73C genome.</title>
        <authorList>
            <person name="Miliotis G."/>
            <person name="Sengupta P."/>
            <person name="Hameed A."/>
            <person name="Chuvochina M."/>
            <person name="Mcdonagh F."/>
            <person name="Simpson A.C."/>
            <person name="Singh N.K."/>
            <person name="Rekha P.D."/>
            <person name="Raman K."/>
            <person name="Hugenholtz P."/>
            <person name="Venkateswaran K."/>
        </authorList>
    </citation>
    <scope>NUCLEOTIDE SEQUENCE [LARGE SCALE GENOMIC DNA]</scope>
    <source>
        <strain evidence="5 6">5B73C</strain>
    </source>
</reference>
<dbReference type="InterPro" id="IPR008599">
    <property type="entry name" value="Diacid_rec"/>
</dbReference>
<protein>
    <submittedName>
        <fullName evidence="5">Sugar diacid recognition domain-containing protein</fullName>
    </submittedName>
</protein>
<evidence type="ECO:0000256" key="1">
    <source>
        <dbReference type="ARBA" id="ARBA00006754"/>
    </source>
</evidence>
<dbReference type="Pfam" id="PF13556">
    <property type="entry name" value="HTH_30"/>
    <property type="match status" value="1"/>
</dbReference>
<dbReference type="Gene3D" id="1.10.10.2840">
    <property type="entry name" value="PucR C-terminal helix-turn-helix domain"/>
    <property type="match status" value="1"/>
</dbReference>
<dbReference type="InterPro" id="IPR025736">
    <property type="entry name" value="PucR_C-HTH_dom"/>
</dbReference>
<evidence type="ECO:0000259" key="2">
    <source>
        <dbReference type="Pfam" id="PF05651"/>
    </source>
</evidence>
<feature type="domain" description="Putative sugar diacid recognition" evidence="2">
    <location>
        <begin position="2"/>
        <end position="135"/>
    </location>
</feature>
<evidence type="ECO:0000313" key="5">
    <source>
        <dbReference type="EMBL" id="MDY0394100.1"/>
    </source>
</evidence>
<evidence type="ECO:0000259" key="4">
    <source>
        <dbReference type="Pfam" id="PF17853"/>
    </source>
</evidence>
<dbReference type="Proteomes" id="UP001281447">
    <property type="component" value="Unassembled WGS sequence"/>
</dbReference>
<evidence type="ECO:0000259" key="3">
    <source>
        <dbReference type="Pfam" id="PF13556"/>
    </source>
</evidence>
<dbReference type="InterPro" id="IPR041522">
    <property type="entry name" value="CdaR_GGDEF"/>
</dbReference>
<feature type="domain" description="PucR C-terminal helix-turn-helix" evidence="3">
    <location>
        <begin position="301"/>
        <end position="356"/>
    </location>
</feature>
<dbReference type="Pfam" id="PF17853">
    <property type="entry name" value="GGDEF_2"/>
    <property type="match status" value="1"/>
</dbReference>
<dbReference type="InterPro" id="IPR042070">
    <property type="entry name" value="PucR_C-HTH_sf"/>
</dbReference>
<dbReference type="RefSeq" id="WP_390355291.1">
    <property type="nucleotide sequence ID" value="NZ_JBHUIZ010000006.1"/>
</dbReference>
<comment type="caution">
    <text evidence="5">The sequence shown here is derived from an EMBL/GenBank/DDBJ whole genome shotgun (WGS) entry which is preliminary data.</text>
</comment>
<dbReference type="Pfam" id="PF05651">
    <property type="entry name" value="Diacid_rec"/>
    <property type="match status" value="1"/>
</dbReference>